<comment type="subcellular location">
    <subcellularLocation>
        <location evidence="1">Membrane</location>
        <topology evidence="1">Multi-pass membrane protein</topology>
    </subcellularLocation>
</comment>
<protein>
    <recommendedName>
        <fullName evidence="5">Major facilitator superfamily (MFS) profile domain-containing protein</fullName>
    </recommendedName>
</protein>
<dbReference type="InterPro" id="IPR036259">
    <property type="entry name" value="MFS_trans_sf"/>
</dbReference>
<reference evidence="3 4" key="1">
    <citation type="submission" date="2021-06" db="EMBL/GenBank/DDBJ databases">
        <authorList>
            <person name="Palmer J.M."/>
        </authorList>
    </citation>
    <scope>NUCLEOTIDE SEQUENCE [LARGE SCALE GENOMIC DNA]</scope>
    <source>
        <strain evidence="3 4">XR_2019</strain>
        <tissue evidence="3">Muscle</tissue>
    </source>
</reference>
<dbReference type="PANTHER" id="PTHR11388">
    <property type="entry name" value="ORGANIC ANION TRANSPORTER"/>
    <property type="match status" value="1"/>
</dbReference>
<dbReference type="Gene3D" id="1.20.1250.20">
    <property type="entry name" value="MFS general substrate transporter like domains"/>
    <property type="match status" value="1"/>
</dbReference>
<keyword evidence="4" id="KW-1185">Reference proteome</keyword>
<evidence type="ECO:0000313" key="4">
    <source>
        <dbReference type="Proteomes" id="UP001444071"/>
    </source>
</evidence>
<dbReference type="PANTHER" id="PTHR11388:SF99">
    <property type="entry name" value="SOLUTE CARRIER ORGANIC ANION TRANSPORTER FAMILY MEMBER 1C1"/>
    <property type="match status" value="1"/>
</dbReference>
<dbReference type="SUPFAM" id="SSF103473">
    <property type="entry name" value="MFS general substrate transporter"/>
    <property type="match status" value="1"/>
</dbReference>
<evidence type="ECO:0000313" key="3">
    <source>
        <dbReference type="EMBL" id="MEQ2258389.1"/>
    </source>
</evidence>
<dbReference type="InterPro" id="IPR004156">
    <property type="entry name" value="OATP"/>
</dbReference>
<sequence>MNNLCFCISQHLCPEPGYIFVDSYEFETSVRWVVNSTQISSPCRGHLPEDLTQADRSPQAPSTDCEGESNLLMWIYVLLGNVLRGIGETPVQPLGISYIDDFATEENAALYVGCVQTISVVGPVFGYLLGSLCAKIYVDIGFVNMGEYMHIYIQVQIKGANGLDACVDFLFKILRGCRA</sequence>
<name>A0ABV0VN22_9TELE</name>
<organism evidence="3 4">
    <name type="scientific">Xenotaenia resolanae</name>
    <dbReference type="NCBI Taxonomy" id="208358"/>
    <lineage>
        <taxon>Eukaryota</taxon>
        <taxon>Metazoa</taxon>
        <taxon>Chordata</taxon>
        <taxon>Craniata</taxon>
        <taxon>Vertebrata</taxon>
        <taxon>Euteleostomi</taxon>
        <taxon>Actinopterygii</taxon>
        <taxon>Neopterygii</taxon>
        <taxon>Teleostei</taxon>
        <taxon>Neoteleostei</taxon>
        <taxon>Acanthomorphata</taxon>
        <taxon>Ovalentaria</taxon>
        <taxon>Atherinomorphae</taxon>
        <taxon>Cyprinodontiformes</taxon>
        <taxon>Goodeidae</taxon>
        <taxon>Xenotaenia</taxon>
    </lineage>
</organism>
<accession>A0ABV0VN22</accession>
<proteinExistence type="predicted"/>
<evidence type="ECO:0000256" key="1">
    <source>
        <dbReference type="ARBA" id="ARBA00004141"/>
    </source>
</evidence>
<evidence type="ECO:0000256" key="2">
    <source>
        <dbReference type="ARBA" id="ARBA00023157"/>
    </source>
</evidence>
<dbReference type="Pfam" id="PF03137">
    <property type="entry name" value="OATP"/>
    <property type="match status" value="1"/>
</dbReference>
<evidence type="ECO:0008006" key="5">
    <source>
        <dbReference type="Google" id="ProtNLM"/>
    </source>
</evidence>
<gene>
    <name evidence="3" type="ORF">XENORESO_005452</name>
</gene>
<keyword evidence="2" id="KW-1015">Disulfide bond</keyword>
<comment type="caution">
    <text evidence="3">The sequence shown here is derived from an EMBL/GenBank/DDBJ whole genome shotgun (WGS) entry which is preliminary data.</text>
</comment>
<dbReference type="Proteomes" id="UP001444071">
    <property type="component" value="Unassembled WGS sequence"/>
</dbReference>
<dbReference type="EMBL" id="JAHRIM010000655">
    <property type="protein sequence ID" value="MEQ2258389.1"/>
    <property type="molecule type" value="Genomic_DNA"/>
</dbReference>